<dbReference type="Proteomes" id="UP000070174">
    <property type="component" value="Unassembled WGS sequence"/>
</dbReference>
<dbReference type="CDD" id="cd07182">
    <property type="entry name" value="RNase_HII_bacteria_HII_like"/>
    <property type="match status" value="1"/>
</dbReference>
<proteinExistence type="inferred from homology"/>
<dbReference type="RefSeq" id="WP_060799384.1">
    <property type="nucleotide sequence ID" value="NZ_KQ957085.1"/>
</dbReference>
<comment type="caution">
    <text evidence="18">The sequence shown here is derived from an EMBL/GenBank/DDBJ whole genome shotgun (WGS) entry which is preliminary data.</text>
</comment>
<dbReference type="Gene3D" id="3.30.420.10">
    <property type="entry name" value="Ribonuclease H-like superfamily/Ribonuclease H"/>
    <property type="match status" value="1"/>
</dbReference>
<keyword evidence="10 14" id="KW-0479">Metal-binding</keyword>
<dbReference type="EC" id="3.1.26.4" evidence="6 14"/>
<evidence type="ECO:0000256" key="13">
    <source>
        <dbReference type="ARBA" id="ARBA00023211"/>
    </source>
</evidence>
<keyword evidence="11 14" id="KW-0255">Endonuclease</keyword>
<evidence type="ECO:0000256" key="7">
    <source>
        <dbReference type="ARBA" id="ARBA00019179"/>
    </source>
</evidence>
<dbReference type="HAMAP" id="MF_00052_B">
    <property type="entry name" value="RNase_HII_B"/>
    <property type="match status" value="1"/>
</dbReference>
<protein>
    <recommendedName>
        <fullName evidence="7 14">Ribonuclease HII</fullName>
        <shortName evidence="14">RNase HII</shortName>
        <ecNumber evidence="6 14">3.1.26.4</ecNumber>
    </recommendedName>
</protein>
<keyword evidence="8 14" id="KW-0963">Cytoplasm</keyword>
<dbReference type="InterPro" id="IPR012337">
    <property type="entry name" value="RNaseH-like_sf"/>
</dbReference>
<dbReference type="GO" id="GO:0003723">
    <property type="term" value="F:RNA binding"/>
    <property type="evidence" value="ECO:0007669"/>
    <property type="project" value="UniProtKB-UniRule"/>
</dbReference>
<evidence type="ECO:0000313" key="19">
    <source>
        <dbReference type="Proteomes" id="UP000070174"/>
    </source>
</evidence>
<dbReference type="GO" id="GO:0004523">
    <property type="term" value="F:RNA-DNA hybrid ribonuclease activity"/>
    <property type="evidence" value="ECO:0007669"/>
    <property type="project" value="UniProtKB-UniRule"/>
</dbReference>
<dbReference type="NCBIfam" id="NF000595">
    <property type="entry name" value="PRK00015.1-3"/>
    <property type="match status" value="1"/>
</dbReference>
<evidence type="ECO:0000256" key="10">
    <source>
        <dbReference type="ARBA" id="ARBA00022723"/>
    </source>
</evidence>
<feature type="binding site" evidence="14 15">
    <location>
        <position position="23"/>
    </location>
    <ligand>
        <name>a divalent metal cation</name>
        <dbReference type="ChEBI" id="CHEBI:60240"/>
    </ligand>
</feature>
<accession>A0A133PSR5</accession>
<feature type="binding site" evidence="14 15">
    <location>
        <position position="120"/>
    </location>
    <ligand>
        <name>a divalent metal cation</name>
        <dbReference type="ChEBI" id="CHEBI:60240"/>
    </ligand>
</feature>
<evidence type="ECO:0000256" key="2">
    <source>
        <dbReference type="ARBA" id="ARBA00001946"/>
    </source>
</evidence>
<dbReference type="SUPFAM" id="SSF53098">
    <property type="entry name" value="Ribonuclease H-like"/>
    <property type="match status" value="1"/>
</dbReference>
<dbReference type="PROSITE" id="PS51975">
    <property type="entry name" value="RNASE_H_2"/>
    <property type="match status" value="1"/>
</dbReference>
<dbReference type="InterPro" id="IPR022898">
    <property type="entry name" value="RNase_HII"/>
</dbReference>
<comment type="similarity">
    <text evidence="5 14 16">Belongs to the RNase HII family.</text>
</comment>
<feature type="domain" description="RNase H type-2" evidence="17">
    <location>
        <begin position="16"/>
        <end position="205"/>
    </location>
</feature>
<dbReference type="InterPro" id="IPR036397">
    <property type="entry name" value="RNaseH_sf"/>
</dbReference>
<name>A0A133PSR5_9FIRM</name>
<gene>
    <name evidence="14" type="primary">rnhB</name>
    <name evidence="18" type="ORF">HMPREF3229_00072</name>
</gene>
<evidence type="ECO:0000256" key="9">
    <source>
        <dbReference type="ARBA" id="ARBA00022722"/>
    </source>
</evidence>
<evidence type="ECO:0000256" key="6">
    <source>
        <dbReference type="ARBA" id="ARBA00012180"/>
    </source>
</evidence>
<evidence type="ECO:0000256" key="11">
    <source>
        <dbReference type="ARBA" id="ARBA00022759"/>
    </source>
</evidence>
<reference evidence="18 19" key="1">
    <citation type="submission" date="2016-01" db="EMBL/GenBank/DDBJ databases">
        <authorList>
            <person name="Oliw E.H."/>
        </authorList>
    </citation>
    <scope>NUCLEOTIDE SEQUENCE [LARGE SCALE GENOMIC DNA]</scope>
    <source>
        <strain evidence="18 19">CMW7756A</strain>
    </source>
</reference>
<evidence type="ECO:0000256" key="8">
    <source>
        <dbReference type="ARBA" id="ARBA00022490"/>
    </source>
</evidence>
<dbReference type="GO" id="GO:0005737">
    <property type="term" value="C:cytoplasm"/>
    <property type="evidence" value="ECO:0007669"/>
    <property type="project" value="UniProtKB-SubCell"/>
</dbReference>
<evidence type="ECO:0000256" key="4">
    <source>
        <dbReference type="ARBA" id="ARBA00004496"/>
    </source>
</evidence>
<dbReference type="AlphaFoldDB" id="A0A133PSR5"/>
<dbReference type="InterPro" id="IPR001352">
    <property type="entry name" value="RNase_HII/HIII"/>
</dbReference>
<dbReference type="PATRIC" id="fig|54005.3.peg.72"/>
<evidence type="ECO:0000256" key="1">
    <source>
        <dbReference type="ARBA" id="ARBA00000077"/>
    </source>
</evidence>
<comment type="subcellular location">
    <subcellularLocation>
        <location evidence="4 14">Cytoplasm</location>
    </subcellularLocation>
</comment>
<dbReference type="GO" id="GO:0032299">
    <property type="term" value="C:ribonuclease H2 complex"/>
    <property type="evidence" value="ECO:0007669"/>
    <property type="project" value="TreeGrafter"/>
</dbReference>
<evidence type="ECO:0000256" key="14">
    <source>
        <dbReference type="HAMAP-Rule" id="MF_00052"/>
    </source>
</evidence>
<dbReference type="Pfam" id="PF01351">
    <property type="entry name" value="RNase_HII"/>
    <property type="match status" value="1"/>
</dbReference>
<evidence type="ECO:0000256" key="15">
    <source>
        <dbReference type="PROSITE-ProRule" id="PRU01319"/>
    </source>
</evidence>
<evidence type="ECO:0000313" key="18">
    <source>
        <dbReference type="EMBL" id="KXA31822.1"/>
    </source>
</evidence>
<sequence length="205" mass="23247">MSFYNFEEEYYEKGYKNICGIDEVGRGCLFGDVVSCAVIMPRGEYIEGVNDSKKLSPKKRESLYLKILESAIAVGIGRANADIIDKVNIRMATHISMINALENLRDSENNKIEADCVLIDAETIDTGIFQKAIVKGDESCYSIACASIIAKVYRDNLCKKWAEEYPQYGLEKHKGYATKYHREALKAYGPSDMHRKTFLKNIKSW</sequence>
<keyword evidence="12 14" id="KW-0378">Hydrolase</keyword>
<dbReference type="EMBL" id="LRQE01000002">
    <property type="protein sequence ID" value="KXA31822.1"/>
    <property type="molecule type" value="Genomic_DNA"/>
</dbReference>
<dbReference type="InterPro" id="IPR024567">
    <property type="entry name" value="RNase_HII/HIII_dom"/>
</dbReference>
<keyword evidence="9 14" id="KW-0540">Nuclease</keyword>
<evidence type="ECO:0000256" key="5">
    <source>
        <dbReference type="ARBA" id="ARBA00007383"/>
    </source>
</evidence>
<organism evidence="18">
    <name type="scientific">Peptoniphilus harei</name>
    <dbReference type="NCBI Taxonomy" id="54005"/>
    <lineage>
        <taxon>Bacteria</taxon>
        <taxon>Bacillati</taxon>
        <taxon>Bacillota</taxon>
        <taxon>Tissierellia</taxon>
        <taxon>Tissierellales</taxon>
        <taxon>Peptoniphilaceae</taxon>
        <taxon>Peptoniphilus</taxon>
    </lineage>
</organism>
<dbReference type="NCBIfam" id="NF000594">
    <property type="entry name" value="PRK00015.1-1"/>
    <property type="match status" value="1"/>
</dbReference>
<comment type="cofactor">
    <cofactor evidence="14 15">
        <name>Mn(2+)</name>
        <dbReference type="ChEBI" id="CHEBI:29035"/>
    </cofactor>
    <cofactor evidence="14 15">
        <name>Mg(2+)</name>
        <dbReference type="ChEBI" id="CHEBI:18420"/>
    </cofactor>
    <text evidence="14 15">Manganese or magnesium. Binds 1 divalent metal ion per monomer in the absence of substrate. May bind a second metal ion after substrate binding.</text>
</comment>
<dbReference type="GO" id="GO:0006298">
    <property type="term" value="P:mismatch repair"/>
    <property type="evidence" value="ECO:0007669"/>
    <property type="project" value="TreeGrafter"/>
</dbReference>
<evidence type="ECO:0000259" key="17">
    <source>
        <dbReference type="PROSITE" id="PS51975"/>
    </source>
</evidence>
<comment type="cofactor">
    <cofactor evidence="2">
        <name>Mg(2+)</name>
        <dbReference type="ChEBI" id="CHEBI:18420"/>
    </cofactor>
</comment>
<dbReference type="GO" id="GO:0043137">
    <property type="term" value="P:DNA replication, removal of RNA primer"/>
    <property type="evidence" value="ECO:0007669"/>
    <property type="project" value="TreeGrafter"/>
</dbReference>
<keyword evidence="13 14" id="KW-0464">Manganese</keyword>
<evidence type="ECO:0000256" key="3">
    <source>
        <dbReference type="ARBA" id="ARBA00004065"/>
    </source>
</evidence>
<evidence type="ECO:0000256" key="16">
    <source>
        <dbReference type="RuleBase" id="RU003515"/>
    </source>
</evidence>
<dbReference type="PANTHER" id="PTHR10954:SF18">
    <property type="entry name" value="RIBONUCLEASE HII"/>
    <property type="match status" value="1"/>
</dbReference>
<feature type="binding site" evidence="14 15">
    <location>
        <position position="22"/>
    </location>
    <ligand>
        <name>a divalent metal cation</name>
        <dbReference type="ChEBI" id="CHEBI:60240"/>
    </ligand>
</feature>
<evidence type="ECO:0000256" key="12">
    <source>
        <dbReference type="ARBA" id="ARBA00022801"/>
    </source>
</evidence>
<comment type="function">
    <text evidence="3 14 16">Endonuclease that specifically degrades the RNA of RNA-DNA hybrids.</text>
</comment>
<comment type="catalytic activity">
    <reaction evidence="1 14 15 16">
        <text>Endonucleolytic cleavage to 5'-phosphomonoester.</text>
        <dbReference type="EC" id="3.1.26.4"/>
    </reaction>
</comment>
<dbReference type="PANTHER" id="PTHR10954">
    <property type="entry name" value="RIBONUCLEASE H2 SUBUNIT A"/>
    <property type="match status" value="1"/>
</dbReference>
<dbReference type="GO" id="GO:0030145">
    <property type="term" value="F:manganese ion binding"/>
    <property type="evidence" value="ECO:0007669"/>
    <property type="project" value="UniProtKB-UniRule"/>
</dbReference>